<keyword evidence="7 9" id="KW-1133">Transmembrane helix</keyword>
<evidence type="ECO:0000256" key="5">
    <source>
        <dbReference type="ARBA" id="ARBA00022592"/>
    </source>
</evidence>
<dbReference type="GO" id="GO:0006817">
    <property type="term" value="P:phosphate ion transport"/>
    <property type="evidence" value="ECO:0007669"/>
    <property type="project" value="UniProtKB-KW"/>
</dbReference>
<dbReference type="SUPFAM" id="SSF161098">
    <property type="entry name" value="MetI-like"/>
    <property type="match status" value="1"/>
</dbReference>
<accession>A0A194AKV1</accession>
<evidence type="ECO:0000256" key="9">
    <source>
        <dbReference type="RuleBase" id="RU363032"/>
    </source>
</evidence>
<evidence type="ECO:0000256" key="3">
    <source>
        <dbReference type="ARBA" id="ARBA00022448"/>
    </source>
</evidence>
<dbReference type="InterPro" id="IPR035906">
    <property type="entry name" value="MetI-like_sf"/>
</dbReference>
<dbReference type="PANTHER" id="PTHR30425">
    <property type="entry name" value="PHOSPHATE TRANSPORT SYSTEM PERMEASE PROTEIN PST"/>
    <property type="match status" value="1"/>
</dbReference>
<dbReference type="STRING" id="1592317.DPF_2606"/>
<keyword evidence="8 9" id="KW-0472">Membrane</keyword>
<dbReference type="PANTHER" id="PTHR30425:SF1">
    <property type="entry name" value="PHOSPHATE TRANSPORT SYSTEM PERMEASE PROTEIN PSTC"/>
    <property type="match status" value="1"/>
</dbReference>
<evidence type="ECO:0000256" key="4">
    <source>
        <dbReference type="ARBA" id="ARBA00022475"/>
    </source>
</evidence>
<feature type="transmembrane region" description="Helical" evidence="9">
    <location>
        <begin position="21"/>
        <end position="42"/>
    </location>
</feature>
<protein>
    <submittedName>
        <fullName evidence="11">Phosphate ABC transporter permease</fullName>
    </submittedName>
</protein>
<dbReference type="Pfam" id="PF00528">
    <property type="entry name" value="BPD_transp_1"/>
    <property type="match status" value="1"/>
</dbReference>
<evidence type="ECO:0000313" key="12">
    <source>
        <dbReference type="Proteomes" id="UP000095200"/>
    </source>
</evidence>
<evidence type="ECO:0000256" key="1">
    <source>
        <dbReference type="ARBA" id="ARBA00004651"/>
    </source>
</evidence>
<feature type="transmembrane region" description="Helical" evidence="9">
    <location>
        <begin position="105"/>
        <end position="129"/>
    </location>
</feature>
<dbReference type="Gene3D" id="1.10.3720.10">
    <property type="entry name" value="MetI-like"/>
    <property type="match status" value="1"/>
</dbReference>
<comment type="similarity">
    <text evidence="2">Belongs to the binding-protein-dependent transport system permease family. CysTW subfamily.</text>
</comment>
<evidence type="ECO:0000256" key="7">
    <source>
        <dbReference type="ARBA" id="ARBA00022989"/>
    </source>
</evidence>
<keyword evidence="12" id="KW-1185">Reference proteome</keyword>
<feature type="transmembrane region" description="Helical" evidence="9">
    <location>
        <begin position="141"/>
        <end position="163"/>
    </location>
</feature>
<dbReference type="GO" id="GO:0005886">
    <property type="term" value="C:plasma membrane"/>
    <property type="evidence" value="ECO:0007669"/>
    <property type="project" value="UniProtKB-SubCell"/>
</dbReference>
<keyword evidence="3 9" id="KW-0813">Transport</keyword>
<reference evidence="12" key="1">
    <citation type="submission" date="2016-06" db="EMBL/GenBank/DDBJ databases">
        <title>Draft genome sequence of Desulfoplanes formicivorans strain Pf12B.</title>
        <authorList>
            <person name="Watanabe M."/>
            <person name="Kojima H."/>
            <person name="Fukui M."/>
        </authorList>
    </citation>
    <scope>NUCLEOTIDE SEQUENCE [LARGE SCALE GENOMIC DNA]</scope>
    <source>
        <strain evidence="12">Pf12B</strain>
    </source>
</reference>
<evidence type="ECO:0000256" key="2">
    <source>
        <dbReference type="ARBA" id="ARBA00007069"/>
    </source>
</evidence>
<feature type="transmembrane region" description="Helical" evidence="9">
    <location>
        <begin position="256"/>
        <end position="278"/>
    </location>
</feature>
<feature type="transmembrane region" description="Helical" evidence="9">
    <location>
        <begin position="62"/>
        <end position="93"/>
    </location>
</feature>
<proteinExistence type="inferred from homology"/>
<keyword evidence="6 9" id="KW-0812">Transmembrane</keyword>
<dbReference type="InterPro" id="IPR000515">
    <property type="entry name" value="MetI-like"/>
</dbReference>
<dbReference type="GO" id="GO:0055085">
    <property type="term" value="P:transmembrane transport"/>
    <property type="evidence" value="ECO:0007669"/>
    <property type="project" value="InterPro"/>
</dbReference>
<organism evidence="11 12">
    <name type="scientific">Desulfoplanes formicivorans</name>
    <dbReference type="NCBI Taxonomy" id="1592317"/>
    <lineage>
        <taxon>Bacteria</taxon>
        <taxon>Pseudomonadati</taxon>
        <taxon>Thermodesulfobacteriota</taxon>
        <taxon>Desulfovibrionia</taxon>
        <taxon>Desulfovibrionales</taxon>
        <taxon>Desulfoplanaceae</taxon>
        <taxon>Desulfoplanes</taxon>
    </lineage>
</organism>
<comment type="subcellular location">
    <subcellularLocation>
        <location evidence="1 9">Cell membrane</location>
        <topology evidence="1 9">Multi-pass membrane protein</topology>
    </subcellularLocation>
</comment>
<dbReference type="EMBL" id="BDFE01000020">
    <property type="protein sequence ID" value="GAU09870.1"/>
    <property type="molecule type" value="Genomic_DNA"/>
</dbReference>
<evidence type="ECO:0000256" key="8">
    <source>
        <dbReference type="ARBA" id="ARBA00023136"/>
    </source>
</evidence>
<dbReference type="Proteomes" id="UP000095200">
    <property type="component" value="Unassembled WGS sequence"/>
</dbReference>
<keyword evidence="5" id="KW-0592">Phosphate transport</keyword>
<evidence type="ECO:0000256" key="6">
    <source>
        <dbReference type="ARBA" id="ARBA00022692"/>
    </source>
</evidence>
<gene>
    <name evidence="11" type="ORF">DPF_2606</name>
</gene>
<keyword evidence="4" id="KW-1003">Cell membrane</keyword>
<comment type="caution">
    <text evidence="11">The sequence shown here is derived from an EMBL/GenBank/DDBJ whole genome shotgun (WGS) entry which is preliminary data.</text>
</comment>
<evidence type="ECO:0000313" key="11">
    <source>
        <dbReference type="EMBL" id="GAU09870.1"/>
    </source>
</evidence>
<dbReference type="AlphaFoldDB" id="A0A194AKV1"/>
<evidence type="ECO:0000259" key="10">
    <source>
        <dbReference type="PROSITE" id="PS50928"/>
    </source>
</evidence>
<dbReference type="InterPro" id="IPR051124">
    <property type="entry name" value="Phosphate_Transport_Permease"/>
</dbReference>
<dbReference type="CDD" id="cd06261">
    <property type="entry name" value="TM_PBP2"/>
    <property type="match status" value="1"/>
</dbReference>
<sequence length="289" mass="31214">MPLHRFLRETLFRETTRICGLICAAIVVTIFAFLLWFSWPLLAQGKIATIVSLAWRPFHGQFGILPMIAGSLSLAIPAMLLAFPMALGITLFAHGLGPRLPGKAVLTLVHFMTSIPTVVYGFAAVFLLIPLLRATFARGSGFSWLAAMLTLTVLVLPTIVLFIHTHFSLVEPQVTRTTQALGMSDTQRLLAVTLPLSRRGLLAGGILGFGRAMGDTMIPLMLSGNAPIMPGSPLASMRTMTAHIALVVATDSQDAAYYSLFACGIILFLTTFAVNLGLRWLESSTSVRT</sequence>
<dbReference type="PROSITE" id="PS50928">
    <property type="entry name" value="ABC_TM1"/>
    <property type="match status" value="1"/>
</dbReference>
<feature type="domain" description="ABC transmembrane type-1" evidence="10">
    <location>
        <begin position="68"/>
        <end position="278"/>
    </location>
</feature>
<name>A0A194AKV1_9BACT</name>